<sequence length="372" mass="41868">MRINACSSHCPSRLLRSTNRLLLSVLGTKKKIGDRVFGLFGPKLWNNLPEHLRRFNSINSTIKNIAGTCILDKSQVPGPPATLHKAALNATAVISRSITEEFRTSGADFVQQKLTYVRSPVRNKVTQNVISACDYVEVMVEMRHLNVGGPLVLLVASLVSIQSASLRSAEVSALKRAPWQSYHWEDDKEKRDYNNEHAGMDDWQTPWASHEFDKRWASYDLRGRNNFLPADKRDPWAYPKTDIWSYISRRGKGRFMKESNKRTLDDEQSAKHSDYNDENADVLDQILASAKAPAKREIRSLGRTILDLASKRRMGRVKEPASVHPINMGLGQHAAGYALDTYSQLLADEQRRLQEGSSGRRAGGAPVRFIGK</sequence>
<evidence type="ECO:0000313" key="3">
    <source>
        <dbReference type="EnsemblMetazoa" id="CapteP205079"/>
    </source>
</evidence>
<reference evidence="3" key="3">
    <citation type="submission" date="2015-06" db="UniProtKB">
        <authorList>
            <consortium name="EnsemblMetazoa"/>
        </authorList>
    </citation>
    <scope>IDENTIFICATION</scope>
</reference>
<gene>
    <name evidence="2" type="ORF">CAPTEDRAFT_205079</name>
</gene>
<organism evidence="2">
    <name type="scientific">Capitella teleta</name>
    <name type="common">Polychaete worm</name>
    <dbReference type="NCBI Taxonomy" id="283909"/>
    <lineage>
        <taxon>Eukaryota</taxon>
        <taxon>Metazoa</taxon>
        <taxon>Spiralia</taxon>
        <taxon>Lophotrochozoa</taxon>
        <taxon>Annelida</taxon>
        <taxon>Polychaeta</taxon>
        <taxon>Sedentaria</taxon>
        <taxon>Scolecida</taxon>
        <taxon>Capitellidae</taxon>
        <taxon>Capitella</taxon>
    </lineage>
</organism>
<feature type="compositionally biased region" description="Basic and acidic residues" evidence="1">
    <location>
        <begin position="258"/>
        <end position="275"/>
    </location>
</feature>
<name>R7TA05_CAPTE</name>
<evidence type="ECO:0000256" key="1">
    <source>
        <dbReference type="SAM" id="MobiDB-lite"/>
    </source>
</evidence>
<accession>R7TA05</accession>
<evidence type="ECO:0000313" key="2">
    <source>
        <dbReference type="EMBL" id="ELT90297.1"/>
    </source>
</evidence>
<evidence type="ECO:0000313" key="4">
    <source>
        <dbReference type="Proteomes" id="UP000014760"/>
    </source>
</evidence>
<dbReference type="EMBL" id="AMQN01003131">
    <property type="status" value="NOT_ANNOTATED_CDS"/>
    <property type="molecule type" value="Genomic_DNA"/>
</dbReference>
<reference evidence="4" key="1">
    <citation type="submission" date="2012-12" db="EMBL/GenBank/DDBJ databases">
        <authorList>
            <person name="Hellsten U."/>
            <person name="Grimwood J."/>
            <person name="Chapman J.A."/>
            <person name="Shapiro H."/>
            <person name="Aerts A."/>
            <person name="Otillar R.P."/>
            <person name="Terry A.Y."/>
            <person name="Boore J.L."/>
            <person name="Simakov O."/>
            <person name="Marletaz F."/>
            <person name="Cho S.-J."/>
            <person name="Edsinger-Gonzales E."/>
            <person name="Havlak P."/>
            <person name="Kuo D.-H."/>
            <person name="Larsson T."/>
            <person name="Lv J."/>
            <person name="Arendt D."/>
            <person name="Savage R."/>
            <person name="Osoegawa K."/>
            <person name="de Jong P."/>
            <person name="Lindberg D.R."/>
            <person name="Seaver E.C."/>
            <person name="Weisblat D.A."/>
            <person name="Putnam N.H."/>
            <person name="Grigoriev I.V."/>
            <person name="Rokhsar D.S."/>
        </authorList>
    </citation>
    <scope>NUCLEOTIDE SEQUENCE</scope>
    <source>
        <strain evidence="4">I ESC-2004</strain>
    </source>
</reference>
<keyword evidence="4" id="KW-1185">Reference proteome</keyword>
<feature type="region of interest" description="Disordered" evidence="1">
    <location>
        <begin position="258"/>
        <end position="277"/>
    </location>
</feature>
<dbReference type="EnsemblMetazoa" id="CapteT205079">
    <property type="protein sequence ID" value="CapteP205079"/>
    <property type="gene ID" value="CapteG205079"/>
</dbReference>
<proteinExistence type="predicted"/>
<protein>
    <submittedName>
        <fullName evidence="2 3">Uncharacterized protein</fullName>
    </submittedName>
</protein>
<dbReference type="AlphaFoldDB" id="R7TA05"/>
<dbReference type="Proteomes" id="UP000014760">
    <property type="component" value="Unassembled WGS sequence"/>
</dbReference>
<reference evidence="2 4" key="2">
    <citation type="journal article" date="2013" name="Nature">
        <title>Insights into bilaterian evolution from three spiralian genomes.</title>
        <authorList>
            <person name="Simakov O."/>
            <person name="Marletaz F."/>
            <person name="Cho S.J."/>
            <person name="Edsinger-Gonzales E."/>
            <person name="Havlak P."/>
            <person name="Hellsten U."/>
            <person name="Kuo D.H."/>
            <person name="Larsson T."/>
            <person name="Lv J."/>
            <person name="Arendt D."/>
            <person name="Savage R."/>
            <person name="Osoegawa K."/>
            <person name="de Jong P."/>
            <person name="Grimwood J."/>
            <person name="Chapman J.A."/>
            <person name="Shapiro H."/>
            <person name="Aerts A."/>
            <person name="Otillar R.P."/>
            <person name="Terry A.Y."/>
            <person name="Boore J.L."/>
            <person name="Grigoriev I.V."/>
            <person name="Lindberg D.R."/>
            <person name="Seaver E.C."/>
            <person name="Weisblat D.A."/>
            <person name="Putnam N.H."/>
            <person name="Rokhsar D.S."/>
        </authorList>
    </citation>
    <scope>NUCLEOTIDE SEQUENCE</scope>
    <source>
        <strain evidence="2 4">I ESC-2004</strain>
    </source>
</reference>
<dbReference type="EMBL" id="AMQN01003130">
    <property type="status" value="NOT_ANNOTATED_CDS"/>
    <property type="molecule type" value="Genomic_DNA"/>
</dbReference>
<dbReference type="HOGENOM" id="CLU_744425_0_0_1"/>
<dbReference type="EMBL" id="KB310993">
    <property type="protein sequence ID" value="ELT90297.1"/>
    <property type="molecule type" value="Genomic_DNA"/>
</dbReference>
<feature type="region of interest" description="Disordered" evidence="1">
    <location>
        <begin position="353"/>
        <end position="372"/>
    </location>
</feature>